<comment type="subcellular location">
    <subcellularLocation>
        <location evidence="1">Cell membrane</location>
        <topology evidence="1">Multi-pass membrane protein</topology>
    </subcellularLocation>
</comment>
<dbReference type="InterPro" id="IPR011577">
    <property type="entry name" value="Cyt_b561_bac/Ni-Hgenase"/>
</dbReference>
<dbReference type="RefSeq" id="WP_320510648.1">
    <property type="nucleotide sequence ID" value="NZ_JAXCLW010000011.1"/>
</dbReference>
<dbReference type="Proteomes" id="UP001279642">
    <property type="component" value="Unassembled WGS sequence"/>
</dbReference>
<feature type="transmembrane region" description="Helical" evidence="6">
    <location>
        <begin position="20"/>
        <end position="36"/>
    </location>
</feature>
<feature type="transmembrane region" description="Helical" evidence="6">
    <location>
        <begin position="42"/>
        <end position="61"/>
    </location>
</feature>
<dbReference type="SUPFAM" id="SSF81342">
    <property type="entry name" value="Transmembrane di-heme cytochromes"/>
    <property type="match status" value="1"/>
</dbReference>
<evidence type="ECO:0000259" key="7">
    <source>
        <dbReference type="Pfam" id="PF01292"/>
    </source>
</evidence>
<evidence type="ECO:0000256" key="2">
    <source>
        <dbReference type="ARBA" id="ARBA00022475"/>
    </source>
</evidence>
<feature type="transmembrane region" description="Helical" evidence="6">
    <location>
        <begin position="209"/>
        <end position="230"/>
    </location>
</feature>
<dbReference type="PANTHER" id="PTHR30485:SF2">
    <property type="entry name" value="BLL0597 PROTEIN"/>
    <property type="match status" value="1"/>
</dbReference>
<dbReference type="EMBL" id="JAXCLW010000011">
    <property type="protein sequence ID" value="MDY0885574.1"/>
    <property type="molecule type" value="Genomic_DNA"/>
</dbReference>
<proteinExistence type="predicted"/>
<evidence type="ECO:0000313" key="8">
    <source>
        <dbReference type="EMBL" id="MDY0885574.1"/>
    </source>
</evidence>
<dbReference type="PANTHER" id="PTHR30485">
    <property type="entry name" value="NI/FE-HYDROGENASE 1 B-TYPE CYTOCHROME SUBUNIT"/>
    <property type="match status" value="1"/>
</dbReference>
<gene>
    <name evidence="8" type="ORF">SMD27_22230</name>
</gene>
<feature type="transmembrane region" description="Helical" evidence="6">
    <location>
        <begin position="152"/>
        <end position="174"/>
    </location>
</feature>
<feature type="transmembrane region" description="Helical" evidence="6">
    <location>
        <begin position="97"/>
        <end position="118"/>
    </location>
</feature>
<reference evidence="8 9" key="1">
    <citation type="journal article" date="2016" name="Antonie Van Leeuwenhoek">
        <title>Dongia soli sp. nov., isolated from soil from Dokdo, Korea.</title>
        <authorList>
            <person name="Kim D.U."/>
            <person name="Lee H."/>
            <person name="Kim H."/>
            <person name="Kim S.G."/>
            <person name="Ka J.O."/>
        </authorList>
    </citation>
    <scope>NUCLEOTIDE SEQUENCE [LARGE SCALE GENOMIC DNA]</scope>
    <source>
        <strain evidence="8 9">D78</strain>
    </source>
</reference>
<keyword evidence="9" id="KW-1185">Reference proteome</keyword>
<comment type="caution">
    <text evidence="8">The sequence shown here is derived from an EMBL/GenBank/DDBJ whole genome shotgun (WGS) entry which is preliminary data.</text>
</comment>
<evidence type="ECO:0000256" key="6">
    <source>
        <dbReference type="SAM" id="Phobius"/>
    </source>
</evidence>
<dbReference type="Pfam" id="PF01292">
    <property type="entry name" value="Ni_hydr_CYTB"/>
    <property type="match status" value="1"/>
</dbReference>
<dbReference type="Gene3D" id="1.20.950.20">
    <property type="entry name" value="Transmembrane di-heme cytochromes, Chain C"/>
    <property type="match status" value="1"/>
</dbReference>
<keyword evidence="4 6" id="KW-1133">Transmembrane helix</keyword>
<organism evidence="8 9">
    <name type="scientific">Dongia soli</name>
    <dbReference type="NCBI Taxonomy" id="600628"/>
    <lineage>
        <taxon>Bacteria</taxon>
        <taxon>Pseudomonadati</taxon>
        <taxon>Pseudomonadota</taxon>
        <taxon>Alphaproteobacteria</taxon>
        <taxon>Rhodospirillales</taxon>
        <taxon>Dongiaceae</taxon>
        <taxon>Dongia</taxon>
    </lineage>
</organism>
<name>A0ABU5EHQ7_9PROT</name>
<evidence type="ECO:0000256" key="5">
    <source>
        <dbReference type="ARBA" id="ARBA00023136"/>
    </source>
</evidence>
<keyword evidence="2" id="KW-1003">Cell membrane</keyword>
<evidence type="ECO:0000313" key="9">
    <source>
        <dbReference type="Proteomes" id="UP001279642"/>
    </source>
</evidence>
<evidence type="ECO:0000256" key="1">
    <source>
        <dbReference type="ARBA" id="ARBA00004651"/>
    </source>
</evidence>
<dbReference type="InterPro" id="IPR051542">
    <property type="entry name" value="Hydrogenase_cytochrome"/>
</dbReference>
<dbReference type="InterPro" id="IPR016174">
    <property type="entry name" value="Di-haem_cyt_TM"/>
</dbReference>
<keyword evidence="5 6" id="KW-0472">Membrane</keyword>
<evidence type="ECO:0000256" key="4">
    <source>
        <dbReference type="ARBA" id="ARBA00022989"/>
    </source>
</evidence>
<protein>
    <submittedName>
        <fullName evidence="8">Cytochrome b/b6 domain-containing protein</fullName>
    </submittedName>
</protein>
<accession>A0ABU5EHQ7</accession>
<feature type="domain" description="Cytochrome b561 bacterial/Ni-hydrogenase" evidence="7">
    <location>
        <begin position="14"/>
        <end position="186"/>
    </location>
</feature>
<sequence>MKPDDINLRSVPLWDLPTRLFHWLLVACLLASWYLGENGPLRLHYLSGLTIIGLLIFRILWGICGSPSARFSQFLRHPRAAFSYLRMAGKRRPSYTFGHNAAGGLMALALLLIVALQASTGLFSSDFEDFDGPLYNLVPGRVSDFLSDYHEFNFNLILALAGLHIVAILFYRFWKRENLVRAMITGTANLPADVVETAVNEGRATRASVWRALLCLVLAAVVPVWIYFAFPL</sequence>
<keyword evidence="3 6" id="KW-0812">Transmembrane</keyword>
<evidence type="ECO:0000256" key="3">
    <source>
        <dbReference type="ARBA" id="ARBA00022692"/>
    </source>
</evidence>